<name>A0A9P4Q127_9PEZI</name>
<dbReference type="InterPro" id="IPR038781">
    <property type="entry name" value="C365.16-ike"/>
</dbReference>
<dbReference type="Proteomes" id="UP000799441">
    <property type="component" value="Unassembled WGS sequence"/>
</dbReference>
<evidence type="ECO:0000313" key="2">
    <source>
        <dbReference type="Proteomes" id="UP000799441"/>
    </source>
</evidence>
<evidence type="ECO:0000313" key="1">
    <source>
        <dbReference type="EMBL" id="KAF2716137.1"/>
    </source>
</evidence>
<sequence length="265" mass="28703">MGELAAGMISGALVAPLVTVIDRSIVEKSSSSRPLIHLLRMNAFEALERPGRFVSSRPFGLVWALYAATFCVANGAETIAKELCSGSIGSTVFASIFLTNVPLGIWKDVWFARLFGAGGLAIATGAAKITPSSPCAPYPVPGSHISRAALLTFLARDGVTIFGSFTLAPRLSMCIPDKLFADPHAQMILTQIFVPITTQVGATPLHLLGLDYQSRQQRVSLFDRLSRLRRDLFPITWIRCVRIVPAYSFGCIANSELRSLFQSQT</sequence>
<proteinExistence type="predicted"/>
<dbReference type="PANTHER" id="PTHR37845:SF1">
    <property type="entry name" value="SEQUENCE ORPHAN"/>
    <property type="match status" value="1"/>
</dbReference>
<dbReference type="GO" id="GO:0005739">
    <property type="term" value="C:mitochondrion"/>
    <property type="evidence" value="ECO:0007669"/>
    <property type="project" value="TreeGrafter"/>
</dbReference>
<accession>A0A9P4Q127</accession>
<reference evidence="1" key="1">
    <citation type="journal article" date="2020" name="Stud. Mycol.">
        <title>101 Dothideomycetes genomes: a test case for predicting lifestyles and emergence of pathogens.</title>
        <authorList>
            <person name="Haridas S."/>
            <person name="Albert R."/>
            <person name="Binder M."/>
            <person name="Bloem J."/>
            <person name="Labutti K."/>
            <person name="Salamov A."/>
            <person name="Andreopoulos B."/>
            <person name="Baker S."/>
            <person name="Barry K."/>
            <person name="Bills G."/>
            <person name="Bluhm B."/>
            <person name="Cannon C."/>
            <person name="Castanera R."/>
            <person name="Culley D."/>
            <person name="Daum C."/>
            <person name="Ezra D."/>
            <person name="Gonzalez J."/>
            <person name="Henrissat B."/>
            <person name="Kuo A."/>
            <person name="Liang C."/>
            <person name="Lipzen A."/>
            <person name="Lutzoni F."/>
            <person name="Magnuson J."/>
            <person name="Mondo S."/>
            <person name="Nolan M."/>
            <person name="Ohm R."/>
            <person name="Pangilinan J."/>
            <person name="Park H.-J."/>
            <person name="Ramirez L."/>
            <person name="Alfaro M."/>
            <person name="Sun H."/>
            <person name="Tritt A."/>
            <person name="Yoshinaga Y."/>
            <person name="Zwiers L.-H."/>
            <person name="Turgeon B."/>
            <person name="Goodwin S."/>
            <person name="Spatafora J."/>
            <person name="Crous P."/>
            <person name="Grigoriev I."/>
        </authorList>
    </citation>
    <scope>NUCLEOTIDE SEQUENCE</scope>
    <source>
        <strain evidence="1">CBS 116435</strain>
    </source>
</reference>
<dbReference type="EMBL" id="MU003892">
    <property type="protein sequence ID" value="KAF2716137.1"/>
    <property type="molecule type" value="Genomic_DNA"/>
</dbReference>
<dbReference type="PANTHER" id="PTHR37845">
    <property type="entry name" value="SEQUENCE ORPHAN"/>
    <property type="match status" value="1"/>
</dbReference>
<keyword evidence="2" id="KW-1185">Reference proteome</keyword>
<dbReference type="AlphaFoldDB" id="A0A9P4Q127"/>
<organism evidence="1 2">
    <name type="scientific">Polychaeton citri CBS 116435</name>
    <dbReference type="NCBI Taxonomy" id="1314669"/>
    <lineage>
        <taxon>Eukaryota</taxon>
        <taxon>Fungi</taxon>
        <taxon>Dikarya</taxon>
        <taxon>Ascomycota</taxon>
        <taxon>Pezizomycotina</taxon>
        <taxon>Dothideomycetes</taxon>
        <taxon>Dothideomycetidae</taxon>
        <taxon>Capnodiales</taxon>
        <taxon>Capnodiaceae</taxon>
        <taxon>Polychaeton</taxon>
    </lineage>
</organism>
<comment type="caution">
    <text evidence="1">The sequence shown here is derived from an EMBL/GenBank/DDBJ whole genome shotgun (WGS) entry which is preliminary data.</text>
</comment>
<gene>
    <name evidence="1" type="ORF">K431DRAFT_324024</name>
</gene>
<protein>
    <submittedName>
        <fullName evidence="1">Uncharacterized protein</fullName>
    </submittedName>
</protein>
<dbReference type="OrthoDB" id="275936at2759"/>